<feature type="transmembrane region" description="Helical" evidence="1">
    <location>
        <begin position="12"/>
        <end position="30"/>
    </location>
</feature>
<dbReference type="Proteomes" id="UP000219465">
    <property type="component" value="Unassembled WGS sequence"/>
</dbReference>
<organism evidence="3 4">
    <name type="scientific">Hoeflea halophila</name>
    <dbReference type="NCBI Taxonomy" id="714899"/>
    <lineage>
        <taxon>Bacteria</taxon>
        <taxon>Pseudomonadati</taxon>
        <taxon>Pseudomonadota</taxon>
        <taxon>Alphaproteobacteria</taxon>
        <taxon>Hyphomicrobiales</taxon>
        <taxon>Rhizobiaceae</taxon>
        <taxon>Hoeflea</taxon>
    </lineage>
</organism>
<dbReference type="SUPFAM" id="SSF48317">
    <property type="entry name" value="Acid phosphatase/Vanadium-dependent haloperoxidase"/>
    <property type="match status" value="1"/>
</dbReference>
<name>A0A286I042_9HYPH</name>
<reference evidence="4" key="1">
    <citation type="submission" date="2017-08" db="EMBL/GenBank/DDBJ databases">
        <authorList>
            <person name="Varghese N."/>
            <person name="Submissions S."/>
        </authorList>
    </citation>
    <scope>NUCLEOTIDE SEQUENCE [LARGE SCALE GENOMIC DNA]</scope>
    <source>
        <strain evidence="4">KCTC 23107</strain>
    </source>
</reference>
<dbReference type="RefSeq" id="WP_179758950.1">
    <property type="nucleotide sequence ID" value="NZ_OCPC01000001.1"/>
</dbReference>
<dbReference type="InterPro" id="IPR036938">
    <property type="entry name" value="PAP2/HPO_sf"/>
</dbReference>
<evidence type="ECO:0000313" key="4">
    <source>
        <dbReference type="Proteomes" id="UP000219465"/>
    </source>
</evidence>
<feature type="transmembrane region" description="Helical" evidence="1">
    <location>
        <begin position="36"/>
        <end position="58"/>
    </location>
</feature>
<keyword evidence="4" id="KW-1185">Reference proteome</keyword>
<dbReference type="Pfam" id="PF14378">
    <property type="entry name" value="PAP2_3"/>
    <property type="match status" value="1"/>
</dbReference>
<dbReference type="GO" id="GO:0016020">
    <property type="term" value="C:membrane"/>
    <property type="evidence" value="ECO:0007669"/>
    <property type="project" value="UniProtKB-SubCell"/>
</dbReference>
<sequence>MTRELKILRAFMWWSLLASGTVVMLLFSVSKVLLDVHALMPVASSMSLMILTTVICRLRGFIKSSLILEALSGGVAFSVLVLMSTYLAVSLNSPLADATLMAIDQRVGFDGVALIRFIDTIPLFSWALMHAYASFSLQLIVLPMLLILCGHPERAFALVLAYAAVGFFSSFVSIWFPALGAHVVYAIEPDSLASINPYFGHAFLDQFNAVREQPEFMFSLATAEGILTFPSVHAAVALICGVSAFSLPWLRYPFLALNALMGFSTLTHGGHYLVDVFAGFAVAALALYCVGAVSRMPQHKPTQAFQFSSRRSAG</sequence>
<accession>A0A286I042</accession>
<proteinExistence type="predicted"/>
<feature type="transmembrane region" description="Helical" evidence="1">
    <location>
        <begin position="249"/>
        <end position="266"/>
    </location>
</feature>
<feature type="transmembrane region" description="Helical" evidence="1">
    <location>
        <begin position="216"/>
        <end position="242"/>
    </location>
</feature>
<dbReference type="InterPro" id="IPR026841">
    <property type="entry name" value="Aur1/Ipt1"/>
</dbReference>
<keyword evidence="1" id="KW-0472">Membrane</keyword>
<protein>
    <submittedName>
        <fullName evidence="3">PAP2 superfamily protein</fullName>
    </submittedName>
</protein>
<feature type="transmembrane region" description="Helical" evidence="1">
    <location>
        <begin position="272"/>
        <end position="293"/>
    </location>
</feature>
<feature type="transmembrane region" description="Helical" evidence="1">
    <location>
        <begin position="123"/>
        <end position="148"/>
    </location>
</feature>
<feature type="domain" description="Inositolphosphotransferase Aur1/Ipt1" evidence="2">
    <location>
        <begin position="99"/>
        <end position="288"/>
    </location>
</feature>
<dbReference type="EMBL" id="OCPC01000001">
    <property type="protein sequence ID" value="SOE13470.1"/>
    <property type="molecule type" value="Genomic_DNA"/>
</dbReference>
<gene>
    <name evidence="3" type="ORF">SAMN05877838_0929</name>
</gene>
<feature type="transmembrane region" description="Helical" evidence="1">
    <location>
        <begin position="155"/>
        <end position="176"/>
    </location>
</feature>
<keyword evidence="1" id="KW-0812">Transmembrane</keyword>
<evidence type="ECO:0000313" key="3">
    <source>
        <dbReference type="EMBL" id="SOE13470.1"/>
    </source>
</evidence>
<dbReference type="AlphaFoldDB" id="A0A286I042"/>
<evidence type="ECO:0000259" key="2">
    <source>
        <dbReference type="Pfam" id="PF14378"/>
    </source>
</evidence>
<feature type="transmembrane region" description="Helical" evidence="1">
    <location>
        <begin position="70"/>
        <end position="89"/>
    </location>
</feature>
<evidence type="ECO:0000256" key="1">
    <source>
        <dbReference type="SAM" id="Phobius"/>
    </source>
</evidence>
<keyword evidence="1" id="KW-1133">Transmembrane helix</keyword>